<proteinExistence type="predicted"/>
<dbReference type="Proteomes" id="UP000196531">
    <property type="component" value="Unassembled WGS sequence"/>
</dbReference>
<organism evidence="2 3">
    <name type="scientific">Halobacteriovorax marinus</name>
    <dbReference type="NCBI Taxonomy" id="97084"/>
    <lineage>
        <taxon>Bacteria</taxon>
        <taxon>Pseudomonadati</taxon>
        <taxon>Bdellovibrionota</taxon>
        <taxon>Bacteriovoracia</taxon>
        <taxon>Bacteriovoracales</taxon>
        <taxon>Halobacteriovoraceae</taxon>
        <taxon>Halobacteriovorax</taxon>
    </lineage>
</organism>
<keyword evidence="1" id="KW-0732">Signal</keyword>
<dbReference type="AlphaFoldDB" id="A0A1Y5FDA0"/>
<feature type="chain" id="PRO_5012215558" description="Lipoprotein" evidence="1">
    <location>
        <begin position="30"/>
        <end position="71"/>
    </location>
</feature>
<dbReference type="PROSITE" id="PS51257">
    <property type="entry name" value="PROKAR_LIPOPROTEIN"/>
    <property type="match status" value="1"/>
</dbReference>
<protein>
    <recommendedName>
        <fullName evidence="4">Lipoprotein</fullName>
    </recommendedName>
</protein>
<feature type="signal peptide" evidence="1">
    <location>
        <begin position="1"/>
        <end position="29"/>
    </location>
</feature>
<evidence type="ECO:0000313" key="3">
    <source>
        <dbReference type="Proteomes" id="UP000196531"/>
    </source>
</evidence>
<evidence type="ECO:0000256" key="1">
    <source>
        <dbReference type="SAM" id="SignalP"/>
    </source>
</evidence>
<gene>
    <name evidence="2" type="ORF">A9Q84_00215</name>
</gene>
<comment type="caution">
    <text evidence="2">The sequence shown here is derived from an EMBL/GenBank/DDBJ whole genome shotgun (WGS) entry which is preliminary data.</text>
</comment>
<accession>A0A1Y5FDA0</accession>
<reference evidence="3" key="1">
    <citation type="journal article" date="2017" name="Proc. Natl. Acad. Sci. U.S.A.">
        <title>Simulation of Deepwater Horizon oil plume reveals substrate specialization within a complex community of hydrocarbon-degraders.</title>
        <authorList>
            <person name="Hu P."/>
            <person name="Dubinsky E.A."/>
            <person name="Probst A.J."/>
            <person name="Wang J."/>
            <person name="Sieber C.M.K."/>
            <person name="Tom L.M."/>
            <person name="Gardinali P."/>
            <person name="Banfield J.F."/>
            <person name="Atlas R.M."/>
            <person name="Andersen G.L."/>
        </authorList>
    </citation>
    <scope>NUCLEOTIDE SEQUENCE [LARGE SCALE GENOMIC DNA]</scope>
</reference>
<evidence type="ECO:0008006" key="4">
    <source>
        <dbReference type="Google" id="ProtNLM"/>
    </source>
</evidence>
<evidence type="ECO:0000313" key="2">
    <source>
        <dbReference type="EMBL" id="OUS00309.1"/>
    </source>
</evidence>
<dbReference type="EMBL" id="MAAO01000001">
    <property type="protein sequence ID" value="OUS00309.1"/>
    <property type="molecule type" value="Genomic_DNA"/>
</dbReference>
<name>A0A1Y5FDA0_9BACT</name>
<sequence length="71" mass="8017">MMKISSKSNLKKLSLTLALIFSCSNSIHALSCEHSKTRFKSIRLVKKYDNRSISLSIPGVLKLDPVLVRNR</sequence>